<dbReference type="AlphaFoldDB" id="A0A267F4Q0"/>
<dbReference type="EMBL" id="NIVC01001374">
    <property type="protein sequence ID" value="PAA68740.1"/>
    <property type="molecule type" value="Genomic_DNA"/>
</dbReference>
<feature type="non-terminal residue" evidence="1">
    <location>
        <position position="1"/>
    </location>
</feature>
<name>A0A267F4Q0_9PLAT</name>
<gene>
    <name evidence="1" type="ORF">BOX15_Mlig018436g1</name>
</gene>
<reference evidence="1 2" key="1">
    <citation type="submission" date="2017-06" db="EMBL/GenBank/DDBJ databases">
        <title>A platform for efficient transgenesis in Macrostomum lignano, a flatworm model organism for stem cell research.</title>
        <authorList>
            <person name="Berezikov E."/>
        </authorList>
    </citation>
    <scope>NUCLEOTIDE SEQUENCE [LARGE SCALE GENOMIC DNA]</scope>
    <source>
        <strain evidence="1">DV1</strain>
        <tissue evidence="1">Whole organism</tissue>
    </source>
</reference>
<evidence type="ECO:0000313" key="1">
    <source>
        <dbReference type="EMBL" id="PAA68740.1"/>
    </source>
</evidence>
<organism evidence="1 2">
    <name type="scientific">Macrostomum lignano</name>
    <dbReference type="NCBI Taxonomy" id="282301"/>
    <lineage>
        <taxon>Eukaryota</taxon>
        <taxon>Metazoa</taxon>
        <taxon>Spiralia</taxon>
        <taxon>Lophotrochozoa</taxon>
        <taxon>Platyhelminthes</taxon>
        <taxon>Rhabditophora</taxon>
        <taxon>Macrostomorpha</taxon>
        <taxon>Macrostomida</taxon>
        <taxon>Macrostomidae</taxon>
        <taxon>Macrostomum</taxon>
    </lineage>
</organism>
<comment type="caution">
    <text evidence="1">The sequence shown here is derived from an EMBL/GenBank/DDBJ whole genome shotgun (WGS) entry which is preliminary data.</text>
</comment>
<accession>A0A267F4Q0</accession>
<evidence type="ECO:0000313" key="2">
    <source>
        <dbReference type="Proteomes" id="UP000215902"/>
    </source>
</evidence>
<sequence length="485" mass="53216">DILLASMESFLHFMESVGVSVSASQVAVLSSAYDAEHSDSHLRRSIDELPLVWRAANLGRDSLGSATVAANIARRSLFGLLELAHSVRLERQLKALKSAEELPASALATTATLADGEDQCNERQEEELIVERDYHEALNSFSEQVRNLHSRLLLQGSPAPTLLCARPAAPLTEAEAALDRALVGLADRLFSSDSSNACDNFESDSDEQNCDALESCSTSSYSELQRVRNLHRQVLVERGRLAGRSAVLAEQCRRLRVHLDDPERTLSMAKTWLAEAKSAQEFDLSSSSALPDSTTIESAAAAAASTLAGQQEQRRLDRRLASLRLLAERQARLLDLLQRRRALHERLLTGQEAELARLRRLRSLLESSRRRLAEDEDAPTLQLRIVDSGSSKNRDGRLSAYLDRLSRLRARLDVGTAADTAVSKATPDDVLDATESALKLAKAMMSEDGSANSDAISAHRQRLGKLNSRLVQVKQRWAATHSGSQ</sequence>
<proteinExistence type="predicted"/>
<keyword evidence="2" id="KW-1185">Reference proteome</keyword>
<protein>
    <submittedName>
        <fullName evidence="1">Uncharacterized protein</fullName>
    </submittedName>
</protein>
<dbReference type="Proteomes" id="UP000215902">
    <property type="component" value="Unassembled WGS sequence"/>
</dbReference>